<dbReference type="PROSITE" id="PS51125">
    <property type="entry name" value="NHL"/>
    <property type="match status" value="1"/>
</dbReference>
<dbReference type="GO" id="GO:0043161">
    <property type="term" value="P:proteasome-mediated ubiquitin-dependent protein catabolic process"/>
    <property type="evidence" value="ECO:0007669"/>
    <property type="project" value="TreeGrafter"/>
</dbReference>
<dbReference type="GO" id="GO:0008270">
    <property type="term" value="F:zinc ion binding"/>
    <property type="evidence" value="ECO:0007669"/>
    <property type="project" value="UniProtKB-KW"/>
</dbReference>
<gene>
    <name evidence="2" type="ORF">CGI_10005582</name>
</gene>
<proteinExistence type="predicted"/>
<reference evidence="2" key="1">
    <citation type="journal article" date="2012" name="Nature">
        <title>The oyster genome reveals stress adaptation and complexity of shell formation.</title>
        <authorList>
            <person name="Zhang G."/>
            <person name="Fang X."/>
            <person name="Guo X."/>
            <person name="Li L."/>
            <person name="Luo R."/>
            <person name="Xu F."/>
            <person name="Yang P."/>
            <person name="Zhang L."/>
            <person name="Wang X."/>
            <person name="Qi H."/>
            <person name="Xiong Z."/>
            <person name="Que H."/>
            <person name="Xie Y."/>
            <person name="Holland P.W."/>
            <person name="Paps J."/>
            <person name="Zhu Y."/>
            <person name="Wu F."/>
            <person name="Chen Y."/>
            <person name="Wang J."/>
            <person name="Peng C."/>
            <person name="Meng J."/>
            <person name="Yang L."/>
            <person name="Liu J."/>
            <person name="Wen B."/>
            <person name="Zhang N."/>
            <person name="Huang Z."/>
            <person name="Zhu Q."/>
            <person name="Feng Y."/>
            <person name="Mount A."/>
            <person name="Hedgecock D."/>
            <person name="Xu Z."/>
            <person name="Liu Y."/>
            <person name="Domazet-Loso T."/>
            <person name="Du Y."/>
            <person name="Sun X."/>
            <person name="Zhang S."/>
            <person name="Liu B."/>
            <person name="Cheng P."/>
            <person name="Jiang X."/>
            <person name="Li J."/>
            <person name="Fan D."/>
            <person name="Wang W."/>
            <person name="Fu W."/>
            <person name="Wang T."/>
            <person name="Wang B."/>
            <person name="Zhang J."/>
            <person name="Peng Z."/>
            <person name="Li Y."/>
            <person name="Li N."/>
            <person name="Wang J."/>
            <person name="Chen M."/>
            <person name="He Y."/>
            <person name="Tan F."/>
            <person name="Song X."/>
            <person name="Zheng Q."/>
            <person name="Huang R."/>
            <person name="Yang H."/>
            <person name="Du X."/>
            <person name="Chen L."/>
            <person name="Yang M."/>
            <person name="Gaffney P.M."/>
            <person name="Wang S."/>
            <person name="Luo L."/>
            <person name="She Z."/>
            <person name="Ming Y."/>
            <person name="Huang W."/>
            <person name="Zhang S."/>
            <person name="Huang B."/>
            <person name="Zhang Y."/>
            <person name="Qu T."/>
            <person name="Ni P."/>
            <person name="Miao G."/>
            <person name="Wang J."/>
            <person name="Wang Q."/>
            <person name="Steinberg C.E."/>
            <person name="Wang H."/>
            <person name="Li N."/>
            <person name="Qian L."/>
            <person name="Zhang G."/>
            <person name="Li Y."/>
            <person name="Yang H."/>
            <person name="Liu X."/>
            <person name="Wang J."/>
            <person name="Yin Y."/>
            <person name="Wang J."/>
        </authorList>
    </citation>
    <scope>NUCLEOTIDE SEQUENCE [LARGE SCALE GENOMIC DNA]</scope>
    <source>
        <strain evidence="2">05x7-T-G4-1.051#20</strain>
    </source>
</reference>
<accession>K1PWJ5</accession>
<dbReference type="GO" id="GO:0000209">
    <property type="term" value="P:protein polyubiquitination"/>
    <property type="evidence" value="ECO:0007669"/>
    <property type="project" value="TreeGrafter"/>
</dbReference>
<dbReference type="InterPro" id="IPR050952">
    <property type="entry name" value="TRIM-NHL_E3_ligases"/>
</dbReference>
<evidence type="ECO:0000313" key="2">
    <source>
        <dbReference type="EMBL" id="EKC20710.1"/>
    </source>
</evidence>
<keyword evidence="1" id="KW-0677">Repeat</keyword>
<dbReference type="Gene3D" id="2.120.10.30">
    <property type="entry name" value="TolB, C-terminal domain"/>
    <property type="match status" value="1"/>
</dbReference>
<dbReference type="PANTHER" id="PTHR24104">
    <property type="entry name" value="E3 UBIQUITIN-PROTEIN LIGASE NHLRC1-RELATED"/>
    <property type="match status" value="1"/>
</dbReference>
<dbReference type="InterPro" id="IPR001258">
    <property type="entry name" value="NHL_repeat"/>
</dbReference>
<dbReference type="Pfam" id="PF01436">
    <property type="entry name" value="NHL"/>
    <property type="match status" value="1"/>
</dbReference>
<evidence type="ECO:0000256" key="1">
    <source>
        <dbReference type="ARBA" id="ARBA00022737"/>
    </source>
</evidence>
<organism evidence="2">
    <name type="scientific">Magallana gigas</name>
    <name type="common">Pacific oyster</name>
    <name type="synonym">Crassostrea gigas</name>
    <dbReference type="NCBI Taxonomy" id="29159"/>
    <lineage>
        <taxon>Eukaryota</taxon>
        <taxon>Metazoa</taxon>
        <taxon>Spiralia</taxon>
        <taxon>Lophotrochozoa</taxon>
        <taxon>Mollusca</taxon>
        <taxon>Bivalvia</taxon>
        <taxon>Autobranchia</taxon>
        <taxon>Pteriomorphia</taxon>
        <taxon>Ostreida</taxon>
        <taxon>Ostreoidea</taxon>
        <taxon>Ostreidae</taxon>
        <taxon>Magallana</taxon>
    </lineage>
</organism>
<sequence length="219" mass="24468">MPTFCSKPINGEHFHEMIGTLKPFVLTSHENGYKMKSQEVSSGELLDIPETVSIVKTGYRHIRSISLYSEENIWTSGYIEKQTIQFDDKGKPLYSGNSATKHIAENKNHDICVADCGASTVVVVDLNGKLRFIYSGYALESNTNHFLPSGIATDSQSRILTADSNNHCIHILDKDGLFLHFIKNIKSPHGLCVDKLDQIYVANYLTGTVKIVKYLKDIT</sequence>
<dbReference type="PANTHER" id="PTHR24104:SF25">
    <property type="entry name" value="PROTEIN LIN-41"/>
    <property type="match status" value="1"/>
</dbReference>
<dbReference type="AlphaFoldDB" id="K1PWJ5"/>
<dbReference type="GO" id="GO:0061630">
    <property type="term" value="F:ubiquitin protein ligase activity"/>
    <property type="evidence" value="ECO:0007669"/>
    <property type="project" value="TreeGrafter"/>
</dbReference>
<protein>
    <submittedName>
        <fullName evidence="2">Tripartite motif-containing protein 3</fullName>
    </submittedName>
</protein>
<dbReference type="HOGENOM" id="CLU_1305917_0_0_1"/>
<dbReference type="EMBL" id="JH816580">
    <property type="protein sequence ID" value="EKC20710.1"/>
    <property type="molecule type" value="Genomic_DNA"/>
</dbReference>
<dbReference type="InterPro" id="IPR011042">
    <property type="entry name" value="6-blade_b-propeller_TolB-like"/>
</dbReference>
<dbReference type="InParanoid" id="K1PWJ5"/>
<dbReference type="SUPFAM" id="SSF101898">
    <property type="entry name" value="NHL repeat"/>
    <property type="match status" value="1"/>
</dbReference>
<name>K1PWJ5_MAGGI</name>